<dbReference type="SUPFAM" id="SSF90257">
    <property type="entry name" value="Myosin rod fragments"/>
    <property type="match status" value="1"/>
</dbReference>
<dbReference type="GO" id="GO:0051959">
    <property type="term" value="F:dynein light intermediate chain binding"/>
    <property type="evidence" value="ECO:0007669"/>
    <property type="project" value="InterPro"/>
</dbReference>
<dbReference type="InterPro" id="IPR042222">
    <property type="entry name" value="Dynein_2_N"/>
</dbReference>
<evidence type="ECO:0000313" key="28">
    <source>
        <dbReference type="Proteomes" id="UP000710432"/>
    </source>
</evidence>
<dbReference type="InterPro" id="IPR035706">
    <property type="entry name" value="AAA_9"/>
</dbReference>
<dbReference type="Gene3D" id="1.10.8.720">
    <property type="entry name" value="Region D6 of dynein motor"/>
    <property type="match status" value="1"/>
</dbReference>
<organism evidence="27 28">
    <name type="scientific">Microtus ochrogaster</name>
    <name type="common">Prairie vole</name>
    <dbReference type="NCBI Taxonomy" id="79684"/>
    <lineage>
        <taxon>Eukaryota</taxon>
        <taxon>Metazoa</taxon>
        <taxon>Chordata</taxon>
        <taxon>Craniata</taxon>
        <taxon>Vertebrata</taxon>
        <taxon>Euteleostomi</taxon>
        <taxon>Mammalia</taxon>
        <taxon>Eutheria</taxon>
        <taxon>Euarchontoglires</taxon>
        <taxon>Glires</taxon>
        <taxon>Rodentia</taxon>
        <taxon>Myomorpha</taxon>
        <taxon>Muroidea</taxon>
        <taxon>Cricetidae</taxon>
        <taxon>Arvicolinae</taxon>
        <taxon>Microtus</taxon>
    </lineage>
</organism>
<feature type="domain" description="AAA+ ATPase" evidence="26">
    <location>
        <begin position="1749"/>
        <end position="1895"/>
    </location>
</feature>
<evidence type="ECO:0000256" key="12">
    <source>
        <dbReference type="ARBA" id="ARBA00023017"/>
    </source>
</evidence>
<dbReference type="Gene3D" id="1.20.920.20">
    <property type="match status" value="1"/>
</dbReference>
<dbReference type="Proteomes" id="UP000710432">
    <property type="component" value="Unassembled WGS sequence"/>
</dbReference>
<keyword evidence="6" id="KW-1003">Cell membrane</keyword>
<dbReference type="GO" id="GO:0005886">
    <property type="term" value="C:plasma membrane"/>
    <property type="evidence" value="ECO:0007669"/>
    <property type="project" value="UniProtKB-SubCell"/>
</dbReference>
<dbReference type="SMART" id="SM00382">
    <property type="entry name" value="AAA"/>
    <property type="match status" value="3"/>
</dbReference>
<keyword evidence="5" id="KW-0217">Developmental protein</keyword>
<evidence type="ECO:0000256" key="18">
    <source>
        <dbReference type="ARBA" id="ARBA00023273"/>
    </source>
</evidence>
<dbReference type="Gene3D" id="1.10.8.1220">
    <property type="match status" value="1"/>
</dbReference>
<evidence type="ECO:0000256" key="11">
    <source>
        <dbReference type="ARBA" id="ARBA00022840"/>
    </source>
</evidence>
<gene>
    <name evidence="27" type="ORF">LTLLF_126335</name>
</gene>
<evidence type="ECO:0000256" key="25">
    <source>
        <dbReference type="SAM" id="MobiDB-lite"/>
    </source>
</evidence>
<dbReference type="InterPro" id="IPR003593">
    <property type="entry name" value="AAA+_ATPase"/>
</dbReference>
<feature type="domain" description="AAA+ ATPase" evidence="26">
    <location>
        <begin position="2348"/>
        <end position="2496"/>
    </location>
</feature>
<dbReference type="GO" id="GO:0005874">
    <property type="term" value="C:microtubule"/>
    <property type="evidence" value="ECO:0007669"/>
    <property type="project" value="UniProtKB-KW"/>
</dbReference>
<dbReference type="FunFam" id="1.20.920.20:FF:000002">
    <property type="entry name" value="Cytoplasmic dynein 1 heavy chain"/>
    <property type="match status" value="1"/>
</dbReference>
<dbReference type="InterPro" id="IPR041658">
    <property type="entry name" value="AAA_lid_11"/>
</dbReference>
<dbReference type="GO" id="GO:0008569">
    <property type="term" value="F:minus-end-directed microtubule motor activity"/>
    <property type="evidence" value="ECO:0007669"/>
    <property type="project" value="InterPro"/>
</dbReference>
<dbReference type="FunFam" id="3.20.180.20:FF:000002">
    <property type="entry name" value="Cytoplasmic dynein heavy chain 1"/>
    <property type="match status" value="1"/>
</dbReference>
<dbReference type="SUPFAM" id="SSF52540">
    <property type="entry name" value="P-loop containing nucleoside triphosphate hydrolases"/>
    <property type="match status" value="4"/>
</dbReference>
<dbReference type="Pfam" id="PF12780">
    <property type="entry name" value="AAA_8"/>
    <property type="match status" value="1"/>
</dbReference>
<dbReference type="Pfam" id="PF08393">
    <property type="entry name" value="DHC_N2"/>
    <property type="match status" value="1"/>
</dbReference>
<dbReference type="Pfam" id="PF08385">
    <property type="entry name" value="DHC_N1"/>
    <property type="match status" value="1"/>
</dbReference>
<dbReference type="Gene3D" id="3.20.180.20">
    <property type="entry name" value="Dynein heavy chain, N-terminal domain 2"/>
    <property type="match status" value="1"/>
</dbReference>
<keyword evidence="17" id="KW-0206">Cytoskeleton</keyword>
<keyword evidence="18" id="KW-0966">Cell projection</keyword>
<comment type="similarity">
    <text evidence="4">Belongs to the dynein heavy chain family.</text>
</comment>
<dbReference type="InterPro" id="IPR042228">
    <property type="entry name" value="Dynein_linker_3"/>
</dbReference>
<dbReference type="GO" id="GO:0060271">
    <property type="term" value="P:cilium assembly"/>
    <property type="evidence" value="ECO:0007669"/>
    <property type="project" value="UniProtKB-ARBA"/>
</dbReference>
<keyword evidence="14" id="KW-0969">Cilium</keyword>
<dbReference type="FunFam" id="1.20.140.100:FF:000005">
    <property type="entry name" value="cytoplasmic dynein 2 heavy chain 1"/>
    <property type="match status" value="1"/>
</dbReference>
<dbReference type="Gene3D" id="1.20.140.100">
    <property type="entry name" value="Dynein heavy chain, N-terminal domain 2"/>
    <property type="match status" value="1"/>
</dbReference>
<feature type="compositionally biased region" description="Basic and acidic residues" evidence="25">
    <location>
        <begin position="1"/>
        <end position="18"/>
    </location>
</feature>
<keyword evidence="9" id="KW-0547">Nucleotide-binding</keyword>
<dbReference type="Pfam" id="PF12777">
    <property type="entry name" value="MT"/>
    <property type="match status" value="1"/>
</dbReference>
<keyword evidence="16" id="KW-0505">Motor protein</keyword>
<evidence type="ECO:0000256" key="8">
    <source>
        <dbReference type="ARBA" id="ARBA00022701"/>
    </source>
</evidence>
<evidence type="ECO:0000256" key="17">
    <source>
        <dbReference type="ARBA" id="ARBA00023212"/>
    </source>
</evidence>
<dbReference type="InterPro" id="IPR004273">
    <property type="entry name" value="Dynein_heavy_D6_P-loop"/>
</dbReference>
<dbReference type="Pfam" id="PF18198">
    <property type="entry name" value="AAA_lid_11"/>
    <property type="match status" value="1"/>
</dbReference>
<dbReference type="Gene3D" id="1.20.1270.280">
    <property type="match status" value="1"/>
</dbReference>
<evidence type="ECO:0000256" key="1">
    <source>
        <dbReference type="ARBA" id="ARBA00004138"/>
    </source>
</evidence>
<feature type="coiled-coil region" evidence="24">
    <location>
        <begin position="2935"/>
        <end position="3015"/>
    </location>
</feature>
<evidence type="ECO:0000259" key="26">
    <source>
        <dbReference type="SMART" id="SM00382"/>
    </source>
</evidence>
<accession>A0A8J6GUX8</accession>
<dbReference type="Pfam" id="PF12775">
    <property type="entry name" value="AAA_7"/>
    <property type="match status" value="1"/>
</dbReference>
<dbReference type="InterPro" id="IPR024743">
    <property type="entry name" value="Dynein_HC_stalk"/>
</dbReference>
<dbReference type="Pfam" id="PF22597">
    <property type="entry name" value="DYN_lid"/>
    <property type="match status" value="1"/>
</dbReference>
<dbReference type="PANTHER" id="PTHR46532">
    <property type="entry name" value="MALE FERTILITY FACTOR KL5"/>
    <property type="match status" value="1"/>
</dbReference>
<dbReference type="FunFam" id="1.20.1270.280:FF:000006">
    <property type="entry name" value="Dynein cytoplasmic 2 heavy chain 1"/>
    <property type="match status" value="1"/>
</dbReference>
<evidence type="ECO:0000256" key="6">
    <source>
        <dbReference type="ARBA" id="ARBA00022475"/>
    </source>
</evidence>
<dbReference type="Gene3D" id="3.40.50.300">
    <property type="entry name" value="P-loop containing nucleotide triphosphate hydrolases"/>
    <property type="match status" value="5"/>
</dbReference>
<dbReference type="InterPro" id="IPR043160">
    <property type="entry name" value="Dynein_C_barrel"/>
</dbReference>
<keyword evidence="8" id="KW-0493">Microtubule</keyword>
<dbReference type="FunFam" id="3.40.50.300:FF:000706">
    <property type="entry name" value="Cytoplasmic dynein 2 heavy chain 1"/>
    <property type="match status" value="1"/>
</dbReference>
<evidence type="ECO:0000256" key="19">
    <source>
        <dbReference type="ARBA" id="ARBA00023902"/>
    </source>
</evidence>
<dbReference type="InterPro" id="IPR049400">
    <property type="entry name" value="DYNC2H1_AAA_dom"/>
</dbReference>
<dbReference type="InterPro" id="IPR042219">
    <property type="entry name" value="AAA_lid_11_sf"/>
</dbReference>
<dbReference type="InterPro" id="IPR024317">
    <property type="entry name" value="Dynein_heavy_chain_D4_dom"/>
</dbReference>
<evidence type="ECO:0000256" key="21">
    <source>
        <dbReference type="ARBA" id="ARBA00078768"/>
    </source>
</evidence>
<dbReference type="FunFam" id="1.10.8.720:FF:000006">
    <property type="entry name" value="cytoplasmic dynein 2 heavy chain 1"/>
    <property type="match status" value="1"/>
</dbReference>
<protein>
    <recommendedName>
        <fullName evidence="19">Cytoplasmic dynein 2 heavy chain 1</fullName>
    </recommendedName>
    <alternativeName>
        <fullName evidence="21">Cytoplasmic dynein 2 heavy chain</fullName>
    </alternativeName>
    <alternativeName>
        <fullName evidence="22">Dynein cytoplasmic heavy chain 2</fullName>
    </alternativeName>
    <alternativeName>
        <fullName evidence="23">Dynein heavy chain isotype 1B</fullName>
    </alternativeName>
</protein>
<dbReference type="GO" id="GO:0007018">
    <property type="term" value="P:microtubule-based movement"/>
    <property type="evidence" value="ECO:0007669"/>
    <property type="project" value="InterPro"/>
</dbReference>
<evidence type="ECO:0000256" key="2">
    <source>
        <dbReference type="ARBA" id="ARBA00004202"/>
    </source>
</evidence>
<dbReference type="Pfam" id="PF18199">
    <property type="entry name" value="Dynein_C"/>
    <property type="match status" value="1"/>
</dbReference>
<feature type="coiled-coil region" evidence="24">
    <location>
        <begin position="3151"/>
        <end position="3234"/>
    </location>
</feature>
<comment type="subunit">
    <text evidence="20">The cytoplasmic dynein complex 2 is probably composed by a heavy chain DYNC2H1 homodimer and a number of DYNC2LI1 light intermediate chains.</text>
</comment>
<dbReference type="EMBL" id="JAATJU010020595">
    <property type="protein sequence ID" value="KAH0516243.1"/>
    <property type="molecule type" value="Genomic_DNA"/>
</dbReference>
<dbReference type="Pfam" id="PF21264">
    <property type="entry name" value="DYNC2H1_AAA_dom"/>
    <property type="match status" value="1"/>
</dbReference>
<keyword evidence="15" id="KW-0472">Membrane</keyword>
<dbReference type="InterPro" id="IPR054354">
    <property type="entry name" value="DYNC2H1-like_lid"/>
</dbReference>
<evidence type="ECO:0000256" key="4">
    <source>
        <dbReference type="ARBA" id="ARBA00008887"/>
    </source>
</evidence>
<dbReference type="Pfam" id="PF03028">
    <property type="entry name" value="Dynein_heavy"/>
    <property type="match status" value="1"/>
</dbReference>
<reference evidence="27" key="1">
    <citation type="submission" date="2020-03" db="EMBL/GenBank/DDBJ databases">
        <title>Studies in the Genomics of Life Span.</title>
        <authorList>
            <person name="Glass D."/>
        </authorList>
    </citation>
    <scope>NUCLEOTIDE SEQUENCE</scope>
    <source>
        <strain evidence="27">LTLLF</strain>
        <tissue evidence="27">Muscle</tissue>
    </source>
</reference>
<dbReference type="FunFam" id="1.10.8.710:FF:000006">
    <property type="entry name" value="cytoplasmic dynein 2 heavy chain 1"/>
    <property type="match status" value="1"/>
</dbReference>
<evidence type="ECO:0000256" key="16">
    <source>
        <dbReference type="ARBA" id="ARBA00023175"/>
    </source>
</evidence>
<dbReference type="GO" id="GO:0005524">
    <property type="term" value="F:ATP binding"/>
    <property type="evidence" value="ECO:0007669"/>
    <property type="project" value="UniProtKB-KW"/>
</dbReference>
<evidence type="ECO:0000256" key="20">
    <source>
        <dbReference type="ARBA" id="ARBA00064100"/>
    </source>
</evidence>
<dbReference type="Gene3D" id="3.10.490.20">
    <property type="match status" value="1"/>
</dbReference>
<dbReference type="FunFam" id="3.40.50.300:FF:000071">
    <property type="entry name" value="Cytoplasmic dynein heavy chain 1"/>
    <property type="match status" value="1"/>
</dbReference>
<keyword evidence="11" id="KW-0067">ATP-binding</keyword>
<evidence type="ECO:0000256" key="3">
    <source>
        <dbReference type="ARBA" id="ARBA00004245"/>
    </source>
</evidence>
<keyword evidence="12" id="KW-0243">Dynein</keyword>
<dbReference type="GO" id="GO:0045505">
    <property type="term" value="F:dynein intermediate chain binding"/>
    <property type="evidence" value="ECO:0007669"/>
    <property type="project" value="InterPro"/>
</dbReference>
<dbReference type="Pfam" id="PF12781">
    <property type="entry name" value="AAA_9"/>
    <property type="match status" value="1"/>
</dbReference>
<dbReference type="FunFam" id="1.10.8.1220:FF:000003">
    <property type="entry name" value="Dynein cytoplasmic 2 heavy chain 1"/>
    <property type="match status" value="1"/>
</dbReference>
<dbReference type="InterPro" id="IPR013594">
    <property type="entry name" value="Dynein_heavy_tail"/>
</dbReference>
<dbReference type="FunFam" id="3.40.50.300:FF:002654">
    <property type="entry name" value="Cytoplasmic dynein 2 heavy chain 1"/>
    <property type="match status" value="1"/>
</dbReference>
<sequence>MMDKGKKLSVHPIDESRDPQPCSRAPQASYFRCARRRRGAVAIATTVATEKKVAVRLLGRCGSLSSAAMAGGPADVRKLFLFTTTQNYFGLRPELWDQPPPSSCPEVNNFLDDGNQMLLRVQRSEAGLAFSNTIDFDDTKDKVLVFFKLRPEVITDENLHNNILVSSMLESPVSSLYQAVRQVFAPMLLKDQEWSRNFDPKLQNLLSELEAGLGVVLRRSDTNLPKVKLKEDDTRGILTPSDEFQFWTEQAHRGNKQISKERASYFKELFETIAREFYNLDSLSLLEVVDLVETTRDVVDDVWRQTEHDHYPESRMLHLLDIIGGSFGRFVQKKLGSLKLWEDPYYLVKENLKAGISICEQWVIVCSHLTGQVWQRYVPHPWKNEKYFPETLDRLGKRLEEVLAIRTIHEKLLYFLPASEERIICLSRVFEPFTGVNPVQYNPYTEPLWKAAVSQYEKIIAPAEQKIAGKLKNYISEIQDSPQQLLQAFLKYKELVRRPTISQELVLERETLLARLGDSAKDFRLDFENRCRGIPGDASGPLSGKNLSEVVNNIVWVRQLELKVDDTIKIAEALLSDLSGFRSFHRSAEDLLDQFKLYEQEQFDDWSREVQSGLSDSRSGLCIEANSRIMELDPNDGSLKVHYSDRLVVLLREVRQLSALGFVIPAKIQQVANVAQKFCKQAIILKQVAHFYNSIDQQMIQSQRPMMLQSALAFEQIIKNSKAGSGGKSQITWDNPKELEGYIQKLQNAAERLATENRKLRKWHTTFCEKVVILMNIDLLRQQQRWKDGLQELRTGLASVAAQGFQASDMQAWRQHWNHQLYKALEHQYQMGLEALNENLPEINVDLTYKQGRLQFRPPFEEIRAKYYREMKRFIGIPNQFKGVGETGDESIFSVMIDRNASGFLTIYGKAEDLFRRLSAVLHQHKEWVVIGQVDMEALVEKHLLTVHDWERNFKALKIKGKEVERLPSAVKVDCLSINCSPVKTVIDDLIQKLFDLLVLSLKKSIQTHIYEIDTFITEAMKILTIIPQSVEEIGDTNLQYSNLQDRRPEILPLFQEAEDKNRLLRTVAGGGVETVSSLRAKWDKFELMMESHQLMIKDQIEVMKGNVKSRLQTYHLELEKFRARWDQLKPGDELIEAGRPNTLGQSAKAIKEKKLEFDDLEAIRKKLVDDCHHFGLEEPNFSLAYSISKDIESCAQIWALYEEFQQGLQEMANEDWISYRTKTYLFEEFLMNWHDRLRKVAEHSVMTVKLQSEVDRYKIIIPILKYVRGEHLSPDHWLDLFRLLGLPRGTSLEKLLFGDLLRVADTIVEKASDLKDLNSRAQGEVTIREALRELDLWGVGAVFSLIDYEDSQNRTIKLIKDWKDIVNQVGDNRCLLQSLKDSPYYKGFEDKVSIWERKLAQLDEYLQNLNHIQRKWVYLEPIFGRGALPKEQSRFNKVDEDFRSIMLDIKKDNRVTTLTTHAGIRNALLTILDQLQRCQKSLNEFLEASFPRFYFIGDDDLLEILGQSTNPSVIQSHLKKLFAGINSVCFDEESKHITAMKSLEGEVVPFKNKVLLSNNVEAWLNDLALEMKQTLKQLLKECVTAGRSSQGAIDPSLFPSQILCLAEQIKFTEDVENAIKDHSLHQIETQLVAKLERYTSVDTSSEDPGNSESGILELKLKALILDIIHNIDIVKQLNQVQVHTTDDWAWKKQVRFYMKSDHTCYVQMVDSELQYTYEYQGNAPRLVYTPLTDKCYLTLTQAMKMGLGGNPYGPAGTGKTESVKALGGLLGRQVLVFNCDEGIDVKSMGRIFVGLVKCGAWGCFDEFNRLEEAVLSAVSMQIQTIQDALKNHRTVCELLGKEVEINSNSGIFITMNPAGKGYGGRQKLPDNLKQLFRPVAMSRPDNDLIAEVILYSEGFKDAKELGRKLVAIFNLSRELLTPQQHYDWGLRALKTVLRGSGNLLRQLKKNGTKQYVNENHIVVQALRLNTMSKFTFADCTRFDALIKDVFPGVDFKEVEYSELSAALKQVFEEANYEVIPSQMKKALELYEQLRQRTGVVIVGPSGAGKSTLWRMLRAALCKTGKVVKQYTMNPKAMPRHQLLGHIDMDTREWSDGVLTNSARQVVREPQEVSSWIICDGDIDPEWIESLNSVLDDNRLLTMPSGERIQFGPNVNFVFETHDLSCASPATISRMGMIFLSDEETDLNSLIKSWLRNQPAEYRSNLENWIGDYFSKALQWVLKQNDYVVETSLVGTVMNGLSHLHGCRDHDQFIINLIRGLGGNLNMKSRLEFTKEVFNWARESPPDPHRPMDTYYDMDRGQLASYVLKKPESLTADAFSSGHSLPVIQTPDMQRGLDYFKPWLSSDTKQPFILVGPEGCGKGMLLRYAFSQLRSTEIATVHCSAQTTSRHLLQKLSQTCMVISTNTGRVYRPKDCERLVLYLKDINLPKLDKWGTSTLVAFLQQVLTYQGFYDENLEWVGLENIQIVASMSAGGRLGRHKLTTRFTSIVRLCAVDYPEREQLQTIYGAYLEAVLHKNLKNHSIWGSSSKIYLLAGSMVQVYEQVRAKFTVDDYSHYFFTPCILTQWVLGLFRYDLEGGSSNHPLDYVLEIVAYEARRLFRDKIVGVKEIHLFDNILTAVFQGDWGSDILDNMADSYYVTWGARHSSGANTVPGQPLPPHGKPLGKLTSADLKDVIKKGLIHYGRDNQNLDILLFQEVLEYMSRIDRVLSFPGGSLLLAGRSGVGRRTVTSVVSHMHGAVLFSPRISRGYEPKQFSSDLKHVLNLAGIEAQQEVPGLYTLEELEPLLSPLKDQASQDGFFGPVFNYFTYRIQQNLHIVLIMDSANMNFIINCESNPALHKKCQVLWMEGWSDSSMKKIPEMLFSETDCEEKLDKKRKEEKKKNSDDPDFLKSFLLIHESCKAYGATPSRYMTFLHVYSAISSSKKKELLKRQSHLQAGVSKLNEAKALVDELNRKAGEQSVLLRMKQDEADAALQEITVSMQDASEQKTELERLKQKIAEEVVKIEERKSKIDDELKEVQPLVNEAKLAVGNIRPESLSEIRSLRMPPDVIRDILEGVLRLMGIFDTSWVSMKSFLAKRGVREDIATFDARNIPKEIRESVEELLFRNKASFDPKNAKRASTAAAPLAAWVKANVQYSHVLERIQPLETEQSGLESNLKKTEDRKRKLEDLLNSVGQKVSELKEKFQSRTSEAAKLEAEVSKAQETIKAAEVLISQLDREHRRWNAQVSEISEELATLPKRAQLAAAFITYLSAAPEGLRKNCLEEWTKAAEFDLRRFLCTESEQLIWKSEGLPSDDLSVENAIVILQDSNFITALELAVRFGKTLIIQEMDGVEPVLYPLLRRDLVAQGPRYVVQIGDKIIDYNEDFRLFLSTRNPNPFIPPDAASIVTEVNFTTTRSGLRGQLLALTIQHEKPDLEDQKTKLLQQEEDKKIQLARLEESLLEERDAYLPLAESASKMYFIISDLSKINNMYRFSLASFLRLFQRALQNKQDSENTEQRIQSLVSSLKHMVYEYICRCLFKADQLMFALHFVRGMHPELFQENEWDTFTGVVVGDMLRKAIALPSLYQTLCFEDMALWRTYYHHSMCEQEFPSILAKKVSLFQQVLVVQALRPDRLQSAMALFACKTLGLKELSPLPLNLKRLYKETLNIEPILIIISPGADPSQELQELANAERSSECYHQVAMGQGQADLAIQMLKECARNGDWLCLKNLHLVVSWLPVLEKSPPGLKKNLMRTYESWTPEQISKKDNLHRAHALFSLAWFHAACQERRNYIPQGWTKFYEFSLSDLRAGYNIIDRLFDGTKDVQWEFVHGLLENAIYGGRVDNCFDLRVLQSYLKQFFNSSVIDVPNQRNKKSIFPYSISLPNSCSILDYRAVIEKLPEDDKPSFFGLPANIARSSQRMTSSQVISQLRILGRSVTAGCKFDREIWSNELSPILNLWKKLNQNSNLIHQKVSPPNDRQGSPILSFIILEQFNAIRLVQSVHQSLAALSKVIRGTTLLSSEVQKLASALLNQKCPLTWQSKWEGPEDPLQYLRGLVARALAIQNWVDKAEKQVLLSDTLDLSELFHPDTFLNALRQETARAMGCSVDSLKFVASWKGRLQEAKLQIKISGLLLEGCSFDGNHLSENQHDSPSVSTVLPCFMGWTPQGAYGPYSPDECISLPVYTSAERDRVVTNIDVPCGGNQDQWIQCGAALFLKNQ</sequence>
<evidence type="ECO:0000256" key="15">
    <source>
        <dbReference type="ARBA" id="ARBA00023136"/>
    </source>
</evidence>
<comment type="caution">
    <text evidence="27">The sequence shown here is derived from an EMBL/GenBank/DDBJ whole genome shotgun (WGS) entry which is preliminary data.</text>
</comment>
<comment type="subcellular location">
    <subcellularLocation>
        <location evidence="2">Cell membrane</location>
        <topology evidence="2">Peripheral membrane protein</topology>
    </subcellularLocation>
    <subcellularLocation>
        <location evidence="1">Cell projection</location>
        <location evidence="1">Cilium</location>
    </subcellularLocation>
    <subcellularLocation>
        <location evidence="3">Cytoplasm</location>
        <location evidence="3">Cytoskeleton</location>
    </subcellularLocation>
</comment>
<dbReference type="InterPro" id="IPR043157">
    <property type="entry name" value="Dynein_AAA1S"/>
</dbReference>
<dbReference type="Gene3D" id="1.10.8.710">
    <property type="match status" value="1"/>
</dbReference>
<evidence type="ECO:0000256" key="13">
    <source>
        <dbReference type="ARBA" id="ARBA00023054"/>
    </source>
</evidence>
<evidence type="ECO:0000256" key="7">
    <source>
        <dbReference type="ARBA" id="ARBA00022490"/>
    </source>
</evidence>
<keyword evidence="7" id="KW-0963">Cytoplasm</keyword>
<feature type="domain" description="AAA+ ATPase" evidence="26">
    <location>
        <begin position="2036"/>
        <end position="2192"/>
    </location>
</feature>
<dbReference type="PANTHER" id="PTHR46532:SF15">
    <property type="entry name" value="CYTOPLASMIC DYNEIN 2 HEAVY CHAIN 1"/>
    <property type="match status" value="1"/>
</dbReference>
<dbReference type="Pfam" id="PF12774">
    <property type="entry name" value="AAA_6"/>
    <property type="match status" value="1"/>
</dbReference>
<dbReference type="GO" id="GO:0005858">
    <property type="term" value="C:axonemal dynein complex"/>
    <property type="evidence" value="ECO:0007669"/>
    <property type="project" value="TreeGrafter"/>
</dbReference>
<evidence type="ECO:0000256" key="22">
    <source>
        <dbReference type="ARBA" id="ARBA00083259"/>
    </source>
</evidence>
<dbReference type="FunFam" id="1.20.920.30:FF:000006">
    <property type="entry name" value="Cytoplasmic dynein 2 heavy chain 1"/>
    <property type="match status" value="1"/>
</dbReference>
<dbReference type="Gene3D" id="1.20.920.30">
    <property type="match status" value="1"/>
</dbReference>
<evidence type="ECO:0000256" key="14">
    <source>
        <dbReference type="ARBA" id="ARBA00023069"/>
    </source>
</evidence>
<dbReference type="FunFam" id="1.20.58.1120:FF:000006">
    <property type="entry name" value="cytoplasmic dynein 2 heavy chain 1"/>
    <property type="match status" value="1"/>
</dbReference>
<dbReference type="InterPro" id="IPR041228">
    <property type="entry name" value="Dynein_C"/>
</dbReference>
<proteinExistence type="inferred from homology"/>
<dbReference type="InterPro" id="IPR035699">
    <property type="entry name" value="AAA_6"/>
</dbReference>
<dbReference type="InterPro" id="IPR013602">
    <property type="entry name" value="Dynein_heavy_linker"/>
</dbReference>
<dbReference type="InterPro" id="IPR026983">
    <property type="entry name" value="DHC"/>
</dbReference>
<dbReference type="FunFam" id="3.10.490.20:FF:000007">
    <property type="entry name" value="Dynein cytoplasmic 2 heavy chain 1"/>
    <property type="match status" value="1"/>
</dbReference>
<dbReference type="InterPro" id="IPR027417">
    <property type="entry name" value="P-loop_NTPase"/>
</dbReference>
<name>A0A8J6GUX8_MICOH</name>
<evidence type="ECO:0000256" key="5">
    <source>
        <dbReference type="ARBA" id="ARBA00022473"/>
    </source>
</evidence>
<keyword evidence="13 24" id="KW-0175">Coiled coil</keyword>
<evidence type="ECO:0000256" key="10">
    <source>
        <dbReference type="ARBA" id="ARBA00022794"/>
    </source>
</evidence>
<dbReference type="Gene3D" id="1.20.58.1120">
    <property type="match status" value="1"/>
</dbReference>
<feature type="region of interest" description="Disordered" evidence="25">
    <location>
        <begin position="1"/>
        <end position="25"/>
    </location>
</feature>
<evidence type="ECO:0000313" key="27">
    <source>
        <dbReference type="EMBL" id="KAH0516243.1"/>
    </source>
</evidence>
<keyword evidence="10" id="KW-0970">Cilium biogenesis/degradation</keyword>
<evidence type="ECO:0000256" key="24">
    <source>
        <dbReference type="SAM" id="Coils"/>
    </source>
</evidence>
<evidence type="ECO:0000256" key="9">
    <source>
        <dbReference type="ARBA" id="ARBA00022741"/>
    </source>
</evidence>
<evidence type="ECO:0000256" key="23">
    <source>
        <dbReference type="ARBA" id="ARBA00083782"/>
    </source>
</evidence>